<sequence length="83" mass="9230">MGELVSSAHSHTDTHANTQVSDRTASAARTRTSETNPFRAVRGDLVFGTIRPEYSDGPMTYEFNRSEVIWCLELSVPNTLMDP</sequence>
<protein>
    <submittedName>
        <fullName evidence="2">Uncharacterized protein</fullName>
    </submittedName>
</protein>
<keyword evidence="3" id="KW-1185">Reference proteome</keyword>
<dbReference type="GeneID" id="20324657"/>
<feature type="region of interest" description="Disordered" evidence="1">
    <location>
        <begin position="1"/>
        <end position="35"/>
    </location>
</feature>
<dbReference type="OrthoDB" id="2747330at2759"/>
<evidence type="ECO:0000256" key="1">
    <source>
        <dbReference type="SAM" id="MobiDB-lite"/>
    </source>
</evidence>
<dbReference type="EMBL" id="KL596992">
    <property type="protein sequence ID" value="KER21129.1"/>
    <property type="molecule type" value="Genomic_DNA"/>
</dbReference>
<evidence type="ECO:0000313" key="2">
    <source>
        <dbReference type="EMBL" id="KER21129.1"/>
    </source>
</evidence>
<name>A0A075A161_OPIVI</name>
<evidence type="ECO:0000313" key="3">
    <source>
        <dbReference type="Proteomes" id="UP000054324"/>
    </source>
</evidence>
<organism evidence="2 3">
    <name type="scientific">Opisthorchis viverrini</name>
    <name type="common">Southeast Asian liver fluke</name>
    <dbReference type="NCBI Taxonomy" id="6198"/>
    <lineage>
        <taxon>Eukaryota</taxon>
        <taxon>Metazoa</taxon>
        <taxon>Spiralia</taxon>
        <taxon>Lophotrochozoa</taxon>
        <taxon>Platyhelminthes</taxon>
        <taxon>Trematoda</taxon>
        <taxon>Digenea</taxon>
        <taxon>Opisthorchiida</taxon>
        <taxon>Opisthorchiata</taxon>
        <taxon>Opisthorchiidae</taxon>
        <taxon>Opisthorchis</taxon>
    </lineage>
</organism>
<accession>A0A075A161</accession>
<reference evidence="2 3" key="1">
    <citation type="submission" date="2013-11" db="EMBL/GenBank/DDBJ databases">
        <title>Opisthorchis viverrini - life in the bile duct.</title>
        <authorList>
            <person name="Young N.D."/>
            <person name="Nagarajan N."/>
            <person name="Lin S.J."/>
            <person name="Korhonen P.K."/>
            <person name="Jex A.R."/>
            <person name="Hall R.S."/>
            <person name="Safavi-Hemami H."/>
            <person name="Kaewkong W."/>
            <person name="Bertrand D."/>
            <person name="Gao S."/>
            <person name="Seet Q."/>
            <person name="Wongkham S."/>
            <person name="Teh B.T."/>
            <person name="Wongkham C."/>
            <person name="Intapan P.M."/>
            <person name="Maleewong W."/>
            <person name="Yang X."/>
            <person name="Hu M."/>
            <person name="Wang Z."/>
            <person name="Hofmann A."/>
            <person name="Sternberg P.W."/>
            <person name="Tan P."/>
            <person name="Wang J."/>
            <person name="Gasser R.B."/>
        </authorList>
    </citation>
    <scope>NUCLEOTIDE SEQUENCE [LARGE SCALE GENOMIC DNA]</scope>
</reference>
<gene>
    <name evidence="2" type="ORF">T265_10489</name>
</gene>
<dbReference type="RefSeq" id="XP_009175135.1">
    <property type="nucleotide sequence ID" value="XM_009176871.1"/>
</dbReference>
<dbReference type="Proteomes" id="UP000054324">
    <property type="component" value="Unassembled WGS sequence"/>
</dbReference>
<dbReference type="KEGG" id="ovi:T265_10489"/>
<proteinExistence type="predicted"/>
<dbReference type="CTD" id="20324657"/>
<dbReference type="AlphaFoldDB" id="A0A075A161"/>
<feature type="compositionally biased region" description="Low complexity" evidence="1">
    <location>
        <begin position="21"/>
        <end position="30"/>
    </location>
</feature>